<feature type="region of interest" description="Disordered" evidence="1">
    <location>
        <begin position="1"/>
        <end position="24"/>
    </location>
</feature>
<dbReference type="PANTHER" id="PTHR39211">
    <property type="entry name" value="CHROMOSOME 7, WHOLE GENOME SHOTGUN SEQUENCE"/>
    <property type="match status" value="1"/>
</dbReference>
<feature type="compositionally biased region" description="Polar residues" evidence="1">
    <location>
        <begin position="1"/>
        <end position="15"/>
    </location>
</feature>
<organism evidence="2 3">
    <name type="scientific">Angomonas deanei</name>
    <dbReference type="NCBI Taxonomy" id="59799"/>
    <lineage>
        <taxon>Eukaryota</taxon>
        <taxon>Discoba</taxon>
        <taxon>Euglenozoa</taxon>
        <taxon>Kinetoplastea</taxon>
        <taxon>Metakinetoplastina</taxon>
        <taxon>Trypanosomatida</taxon>
        <taxon>Trypanosomatidae</taxon>
        <taxon>Strigomonadinae</taxon>
        <taxon>Angomonas</taxon>
    </lineage>
</organism>
<protein>
    <submittedName>
        <fullName evidence="2">Uncharacterized protein</fullName>
    </submittedName>
</protein>
<keyword evidence="3" id="KW-1185">Reference proteome</keyword>
<evidence type="ECO:0000256" key="1">
    <source>
        <dbReference type="SAM" id="MobiDB-lite"/>
    </source>
</evidence>
<dbReference type="VEuPathDB" id="TriTrypDB:ADEAN_000022300"/>
<name>A0A7G2C0U9_9TRYP</name>
<dbReference type="Proteomes" id="UP000515908">
    <property type="component" value="Chromosome 01"/>
</dbReference>
<dbReference type="OrthoDB" id="252265at2759"/>
<sequence length="675" mass="75567">MMCCSASQASNQTPESPADSIGKKSALTRNKSSFGDVFGASTLSETIVIPFSVNVFVSFLQLSTTELQATMTVKKTQLIDFTVSNLSNRPLPFVIRMQNFPVKGVELELYESEHFEEPKFGRRLYLEAHGSMKMSLMARTASNVTNSQFQATLQCDNLRDRRNTSLIYVNINVVRELQGDIVSLPDTSVNFGDVYRGGKTTAEISLNVLGKEDVGVKLGDAHQWKCEGEVCLMKDKTAVDETTISSGQGKSITLVYQPSYNATNNKDTAKVQFELELLFWSGSDRQQKVVVRCFAVLYTSTMTVTPSNINFGDCHVGQCKRYTFSIENQSPLPGSVIVQFRSKIISIEGAVLRENTGREVNEEFFIAPSSSLPITLRITPQRVNPTYHKELFITNASNPKEERLVVTIDANNMPPSEAKLHNELYSWDPITPGMEKREENTLVALTNTPLLVPYLVQSKVDYPLNLSVRSTSAEVELFRFSDPTRAEQMETIEADFRFLVQGRNIAEDGNKVLEGNAERVEELRKELIKILRDGEVIQKICVEPLSSVKVYAIIIRTSFASEMITKEDGLMISIDSIEAPRFVRLSYKLCSTSFELLGQRTKNFGEVNIGTKKTTKLSLVNRCKSLLYVCLSKSRSVTAGHIRMGGSDKQTIWLTIRPLHQRNRGGVPPRYQGRL</sequence>
<dbReference type="PANTHER" id="PTHR39211:SF1">
    <property type="entry name" value="ABNORMAL SPINDLE-LIKE MICROCEPHALY-ASSOCIATED PROTEIN ASH DOMAIN-CONTAINING PROTEIN"/>
    <property type="match status" value="1"/>
</dbReference>
<reference evidence="2 3" key="1">
    <citation type="submission" date="2020-08" db="EMBL/GenBank/DDBJ databases">
        <authorList>
            <person name="Newling K."/>
            <person name="Davey J."/>
            <person name="Forrester S."/>
        </authorList>
    </citation>
    <scope>NUCLEOTIDE SEQUENCE [LARGE SCALE GENOMIC DNA]</scope>
    <source>
        <strain evidence="3">Crithidia deanei Carvalho (ATCC PRA-265)</strain>
    </source>
</reference>
<dbReference type="Gene3D" id="2.60.40.10">
    <property type="entry name" value="Immunoglobulins"/>
    <property type="match status" value="1"/>
</dbReference>
<evidence type="ECO:0000313" key="2">
    <source>
        <dbReference type="EMBL" id="CAD2212811.1"/>
    </source>
</evidence>
<dbReference type="InterPro" id="IPR013783">
    <property type="entry name" value="Ig-like_fold"/>
</dbReference>
<accession>A0A7G2C0U9</accession>
<evidence type="ECO:0000313" key="3">
    <source>
        <dbReference type="Proteomes" id="UP000515908"/>
    </source>
</evidence>
<proteinExistence type="predicted"/>
<dbReference type="EMBL" id="LR877145">
    <property type="protein sequence ID" value="CAD2212811.1"/>
    <property type="molecule type" value="Genomic_DNA"/>
</dbReference>
<dbReference type="AlphaFoldDB" id="A0A7G2C0U9"/>
<gene>
    <name evidence="2" type="ORF">ADEAN_000022300</name>
</gene>